<reference evidence="15 16" key="1">
    <citation type="submission" date="2020-04" db="EMBL/GenBank/DDBJ databases">
        <authorList>
            <person name="Wallbank WR R."/>
            <person name="Pardo Diaz C."/>
            <person name="Kozak K."/>
            <person name="Martin S."/>
            <person name="Jiggins C."/>
            <person name="Moest M."/>
            <person name="Warren A I."/>
            <person name="Byers J.R.P. K."/>
            <person name="Montejo-Kovacevich G."/>
            <person name="Yen C E."/>
        </authorList>
    </citation>
    <scope>NUCLEOTIDE SEQUENCE [LARGE SCALE GENOMIC DNA]</scope>
</reference>
<feature type="signal peptide" evidence="11">
    <location>
        <begin position="1"/>
        <end position="18"/>
    </location>
</feature>
<dbReference type="GO" id="GO:0016485">
    <property type="term" value="P:protein processing"/>
    <property type="evidence" value="ECO:0007669"/>
    <property type="project" value="UniProtKB-ARBA"/>
</dbReference>
<dbReference type="InterPro" id="IPR001254">
    <property type="entry name" value="Trypsin_dom"/>
</dbReference>
<dbReference type="InterPro" id="IPR009003">
    <property type="entry name" value="Peptidase_S1_PA"/>
</dbReference>
<dbReference type="InterPro" id="IPR043504">
    <property type="entry name" value="Peptidase_S1_PA_chymotrypsin"/>
</dbReference>
<evidence type="ECO:0000256" key="1">
    <source>
        <dbReference type="ARBA" id="ARBA00004613"/>
    </source>
</evidence>
<dbReference type="GO" id="GO:0004252">
    <property type="term" value="F:serine-type endopeptidase activity"/>
    <property type="evidence" value="ECO:0007669"/>
    <property type="project" value="UniProtKB-EC"/>
</dbReference>
<comment type="similarity">
    <text evidence="2">Belongs to the peptidase S1 family.</text>
</comment>
<dbReference type="PRINTS" id="PR00722">
    <property type="entry name" value="CHYMOTRYPSIN"/>
</dbReference>
<dbReference type="GO" id="GO:0005576">
    <property type="term" value="C:extracellular region"/>
    <property type="evidence" value="ECO:0007669"/>
    <property type="project" value="UniProtKB-SubCell"/>
</dbReference>
<dbReference type="InterPro" id="IPR050430">
    <property type="entry name" value="Peptidase_S1"/>
</dbReference>
<accession>A0A8S1AHW1</accession>
<dbReference type="InterPro" id="IPR001314">
    <property type="entry name" value="Peptidase_S1A"/>
</dbReference>
<organism evidence="14 16">
    <name type="scientific">Arctia plantaginis</name>
    <name type="common">Wood tiger moth</name>
    <name type="synonym">Phalaena plantaginis</name>
    <dbReference type="NCBI Taxonomy" id="874455"/>
    <lineage>
        <taxon>Eukaryota</taxon>
        <taxon>Metazoa</taxon>
        <taxon>Ecdysozoa</taxon>
        <taxon>Arthropoda</taxon>
        <taxon>Hexapoda</taxon>
        <taxon>Insecta</taxon>
        <taxon>Pterygota</taxon>
        <taxon>Neoptera</taxon>
        <taxon>Endopterygota</taxon>
        <taxon>Lepidoptera</taxon>
        <taxon>Glossata</taxon>
        <taxon>Ditrysia</taxon>
        <taxon>Noctuoidea</taxon>
        <taxon>Erebidae</taxon>
        <taxon>Arctiinae</taxon>
        <taxon>Arctia</taxon>
    </lineage>
</organism>
<evidence type="ECO:0000256" key="7">
    <source>
        <dbReference type="ARBA" id="ARBA00023157"/>
    </source>
</evidence>
<evidence type="ECO:0000259" key="12">
    <source>
        <dbReference type="PROSITE" id="PS50240"/>
    </source>
</evidence>
<evidence type="ECO:0000256" key="5">
    <source>
        <dbReference type="ARBA" id="ARBA00022801"/>
    </source>
</evidence>
<name>A0A8S1AHW1_ARCPL</name>
<dbReference type="EMBL" id="CADEBC010000045">
    <property type="protein sequence ID" value="CAB3220146.1"/>
    <property type="molecule type" value="Genomic_DNA"/>
</dbReference>
<keyword evidence="15" id="KW-1185">Reference proteome</keyword>
<keyword evidence="4 10" id="KW-0645">Protease</keyword>
<dbReference type="OrthoDB" id="10051896at2759"/>
<dbReference type="SUPFAM" id="SSF50494">
    <property type="entry name" value="Trypsin-like serine proteases"/>
    <property type="match status" value="1"/>
</dbReference>
<keyword evidence="5 10" id="KW-0378">Hydrolase</keyword>
<protein>
    <recommendedName>
        <fullName evidence="9">trypsin</fullName>
        <ecNumber evidence="9">3.4.21.4</ecNumber>
    </recommendedName>
</protein>
<evidence type="ECO:0000313" key="14">
    <source>
        <dbReference type="EMBL" id="CAB3245887.1"/>
    </source>
</evidence>
<evidence type="ECO:0000313" key="15">
    <source>
        <dbReference type="Proteomes" id="UP000494106"/>
    </source>
</evidence>
<dbReference type="Pfam" id="PF00089">
    <property type="entry name" value="Trypsin"/>
    <property type="match status" value="1"/>
</dbReference>
<evidence type="ECO:0000256" key="4">
    <source>
        <dbReference type="ARBA" id="ARBA00022670"/>
    </source>
</evidence>
<comment type="catalytic activity">
    <reaction evidence="8">
        <text>Preferential cleavage: Arg-|-Xaa, Lys-|-Xaa.</text>
        <dbReference type="EC" id="3.4.21.4"/>
    </reaction>
</comment>
<evidence type="ECO:0000256" key="11">
    <source>
        <dbReference type="SAM" id="SignalP"/>
    </source>
</evidence>
<dbReference type="PANTHER" id="PTHR24276:SF98">
    <property type="entry name" value="FI18310P1-RELATED"/>
    <property type="match status" value="1"/>
</dbReference>
<dbReference type="AlphaFoldDB" id="A0A8S1AHW1"/>
<keyword evidence="3" id="KW-0964">Secreted</keyword>
<keyword evidence="11" id="KW-0732">Signal</keyword>
<dbReference type="PROSITE" id="PS00134">
    <property type="entry name" value="TRYPSIN_HIS"/>
    <property type="match status" value="1"/>
</dbReference>
<dbReference type="SMART" id="SM00020">
    <property type="entry name" value="Tryp_SPc"/>
    <property type="match status" value="1"/>
</dbReference>
<dbReference type="CDD" id="cd00190">
    <property type="entry name" value="Tryp_SPc"/>
    <property type="match status" value="1"/>
</dbReference>
<evidence type="ECO:0000256" key="3">
    <source>
        <dbReference type="ARBA" id="ARBA00022525"/>
    </source>
</evidence>
<comment type="caution">
    <text evidence="14">The sequence shown here is derived from an EMBL/GenBank/DDBJ whole genome shotgun (WGS) entry which is preliminary data.</text>
</comment>
<keyword evidence="7" id="KW-1015">Disulfide bond</keyword>
<dbReference type="InterPro" id="IPR033116">
    <property type="entry name" value="TRYPSIN_SER"/>
</dbReference>
<evidence type="ECO:0000313" key="13">
    <source>
        <dbReference type="EMBL" id="CAB3220146.1"/>
    </source>
</evidence>
<dbReference type="EMBL" id="CADEBD010000327">
    <property type="protein sequence ID" value="CAB3245887.1"/>
    <property type="molecule type" value="Genomic_DNA"/>
</dbReference>
<dbReference type="Proteomes" id="UP000494256">
    <property type="component" value="Unassembled WGS sequence"/>
</dbReference>
<keyword evidence="6 10" id="KW-0720">Serine protease</keyword>
<dbReference type="PROSITE" id="PS50240">
    <property type="entry name" value="TRYPSIN_DOM"/>
    <property type="match status" value="1"/>
</dbReference>
<comment type="subcellular location">
    <subcellularLocation>
        <location evidence="1">Secreted</location>
    </subcellularLocation>
</comment>
<feature type="chain" id="PRO_5036273108" description="trypsin" evidence="11">
    <location>
        <begin position="19"/>
        <end position="252"/>
    </location>
</feature>
<feature type="domain" description="Peptidase S1" evidence="12">
    <location>
        <begin position="29"/>
        <end position="249"/>
    </location>
</feature>
<dbReference type="Proteomes" id="UP000494106">
    <property type="component" value="Unassembled WGS sequence"/>
</dbReference>
<evidence type="ECO:0000256" key="8">
    <source>
        <dbReference type="ARBA" id="ARBA00036320"/>
    </source>
</evidence>
<evidence type="ECO:0000313" key="16">
    <source>
        <dbReference type="Proteomes" id="UP000494256"/>
    </source>
</evidence>
<proteinExistence type="inferred from homology"/>
<dbReference type="PANTHER" id="PTHR24276">
    <property type="entry name" value="POLYSERASE-RELATED"/>
    <property type="match status" value="1"/>
</dbReference>
<dbReference type="FunFam" id="2.40.10.10:FF:000047">
    <property type="entry name" value="Trypsin eta"/>
    <property type="match status" value="1"/>
</dbReference>
<sequence length="252" mass="27759">MFAINTLVFLLSTPYISCLSVQESPDVGIIGGHDITIEKVPFIASLRLDGKIHFCGCSIIDEQFVLSAAHCIVPNREYKVLVGTSKLHQGGSLYDVEKILVHPKYNNRTYDYDISILKLKEPLVFSTKVNKIDLFDNSIKMKSGTILKTVGWGYTEPKGNISETLRVVQLPKVSRAPCQRAFGNKIEITRRMICAGGEGKDTCKGDSGGPLIWKTAQVGITSFGSNCGSLPGVYTNVFKMAHWITRTIAENL</sequence>
<gene>
    <name evidence="14" type="ORF">APLA_LOCUS11285</name>
    <name evidence="13" type="ORF">APLA_LOCUS145</name>
</gene>
<dbReference type="EC" id="3.4.21.4" evidence="9"/>
<dbReference type="PROSITE" id="PS00135">
    <property type="entry name" value="TRYPSIN_SER"/>
    <property type="match status" value="1"/>
</dbReference>
<evidence type="ECO:0000256" key="6">
    <source>
        <dbReference type="ARBA" id="ARBA00022825"/>
    </source>
</evidence>
<evidence type="ECO:0000256" key="2">
    <source>
        <dbReference type="ARBA" id="ARBA00007664"/>
    </source>
</evidence>
<evidence type="ECO:0000256" key="10">
    <source>
        <dbReference type="RuleBase" id="RU363034"/>
    </source>
</evidence>
<dbReference type="InterPro" id="IPR018114">
    <property type="entry name" value="TRYPSIN_HIS"/>
</dbReference>
<evidence type="ECO:0000256" key="9">
    <source>
        <dbReference type="ARBA" id="ARBA00038868"/>
    </source>
</evidence>
<dbReference type="Gene3D" id="2.40.10.10">
    <property type="entry name" value="Trypsin-like serine proteases"/>
    <property type="match status" value="1"/>
</dbReference>